<dbReference type="SFLD" id="SFLDS00029">
    <property type="entry name" value="Radical_SAM"/>
    <property type="match status" value="1"/>
</dbReference>
<dbReference type="Gene3D" id="3.20.20.70">
    <property type="entry name" value="Aldolase class I"/>
    <property type="match status" value="1"/>
</dbReference>
<keyword evidence="6 10" id="KW-0479">Metal-binding</keyword>
<dbReference type="InterPro" id="IPR058240">
    <property type="entry name" value="rSAM_sf"/>
</dbReference>
<dbReference type="GO" id="GO:0004109">
    <property type="term" value="F:coproporphyrinogen oxidase activity"/>
    <property type="evidence" value="ECO:0007669"/>
    <property type="project" value="InterPro"/>
</dbReference>
<keyword evidence="9 10" id="KW-0143">Chaperone</keyword>
<keyword evidence="12" id="KW-0560">Oxidoreductase</keyword>
<evidence type="ECO:0000256" key="4">
    <source>
        <dbReference type="ARBA" id="ARBA00022617"/>
    </source>
</evidence>
<evidence type="ECO:0000256" key="1">
    <source>
        <dbReference type="ARBA" id="ARBA00001966"/>
    </source>
</evidence>
<sequence length="387" mass="43901">MALPPLAWNHYSLYLHVPFCRAICTFCTFERTQYSKSSMDAFFDALLDEVDLREQSDDFTQATLDSIYLGGGTASLLSNEQISQFLGRLRSGFGLHDDIECTLECEPGTKREDDFREVRDAGVNRVSIGVQSFSDQLLPALNRRHTVATSYRTIEAAHNAGFSNIHIDLMYGLPNQTLADWKFSVNEAIRLGIQHVSVYRLIIFQDELLARKLGQGELQPPADAGTIEEMRRYALETLPANGLRQYSLTEFAKPGNECIYVQRNWDGSDYLGFGPAAYSRHAHHLWENTVFHHRYHELTDDHRLPVGKGITMTPHECLARDVAMGLCLLSVDIAHVERQSGASLDEIFGRKIAQLVDDGLLRRTRDRIYLTDEGLLYATYIMKRFTA</sequence>
<dbReference type="InterPro" id="IPR006638">
    <property type="entry name" value="Elp3/MiaA/NifB-like_rSAM"/>
</dbReference>
<dbReference type="PROSITE" id="PS51918">
    <property type="entry name" value="RADICAL_SAM"/>
    <property type="match status" value="1"/>
</dbReference>
<comment type="subcellular location">
    <subcellularLocation>
        <location evidence="10">Cytoplasm</location>
    </subcellularLocation>
</comment>
<dbReference type="PANTHER" id="PTHR13932">
    <property type="entry name" value="COPROPORPHYRINIGEN III OXIDASE"/>
    <property type="match status" value="1"/>
</dbReference>
<dbReference type="EMBL" id="CP000301">
    <property type="protein sequence ID" value="ABD87188.1"/>
    <property type="molecule type" value="Genomic_DNA"/>
</dbReference>
<gene>
    <name evidence="12" type="ordered locus">RPC_1626</name>
</gene>
<dbReference type="PANTHER" id="PTHR13932:SF5">
    <property type="entry name" value="RADICAL S-ADENOSYL METHIONINE DOMAIN-CONTAINING PROTEIN 1, MITOCHONDRIAL"/>
    <property type="match status" value="1"/>
</dbReference>
<dbReference type="SFLD" id="SFLDG01065">
    <property type="entry name" value="anaerobic_coproporphyrinogen-I"/>
    <property type="match status" value="1"/>
</dbReference>
<dbReference type="InterPro" id="IPR004559">
    <property type="entry name" value="HemW-like"/>
</dbReference>
<keyword evidence="4 10" id="KW-0349">Heme</keyword>
<organism evidence="12">
    <name type="scientific">Rhodopseudomonas palustris (strain BisB18)</name>
    <dbReference type="NCBI Taxonomy" id="316056"/>
    <lineage>
        <taxon>Bacteria</taxon>
        <taxon>Pseudomonadati</taxon>
        <taxon>Pseudomonadota</taxon>
        <taxon>Alphaproteobacteria</taxon>
        <taxon>Hyphomicrobiales</taxon>
        <taxon>Nitrobacteraceae</taxon>
        <taxon>Rhodopseudomonas</taxon>
    </lineage>
</organism>
<dbReference type="eggNOG" id="COG0635">
    <property type="taxonomic scope" value="Bacteria"/>
</dbReference>
<dbReference type="Pfam" id="PF06969">
    <property type="entry name" value="HemN_C"/>
    <property type="match status" value="1"/>
</dbReference>
<feature type="domain" description="Radical SAM core" evidence="11">
    <location>
        <begin position="5"/>
        <end position="244"/>
    </location>
</feature>
<dbReference type="InterPro" id="IPR007197">
    <property type="entry name" value="rSAM"/>
</dbReference>
<dbReference type="SMART" id="SM00729">
    <property type="entry name" value="Elp3"/>
    <property type="match status" value="1"/>
</dbReference>
<reference evidence="12" key="1">
    <citation type="submission" date="2006-03" db="EMBL/GenBank/DDBJ databases">
        <title>Complete sequence of Rhodopseudomonas palustris BisB18.</title>
        <authorList>
            <consortium name="US DOE Joint Genome Institute"/>
            <person name="Copeland A."/>
            <person name="Lucas S."/>
            <person name="Lapidus A."/>
            <person name="Barry K."/>
            <person name="Detter J.C."/>
            <person name="Glavina del Rio T."/>
            <person name="Hammon N."/>
            <person name="Israni S."/>
            <person name="Dalin E."/>
            <person name="Tice H."/>
            <person name="Pitluck S."/>
            <person name="Chain P."/>
            <person name="Malfatti S."/>
            <person name="Shin M."/>
            <person name="Vergez L."/>
            <person name="Schmutz J."/>
            <person name="Larimer F."/>
            <person name="Land M."/>
            <person name="Hauser L."/>
            <person name="Pelletier D.A."/>
            <person name="Kyrpides N."/>
            <person name="Anderson I."/>
            <person name="Oda Y."/>
            <person name="Harwood C.S."/>
            <person name="Richardson P."/>
        </authorList>
    </citation>
    <scope>NUCLEOTIDE SEQUENCE [LARGE SCALE GENOMIC DNA]</scope>
    <source>
        <strain evidence="12">BisB18</strain>
    </source>
</reference>
<keyword evidence="10" id="KW-0963">Cytoplasm</keyword>
<evidence type="ECO:0000259" key="11">
    <source>
        <dbReference type="PROSITE" id="PS51918"/>
    </source>
</evidence>
<dbReference type="GO" id="GO:0006779">
    <property type="term" value="P:porphyrin-containing compound biosynthetic process"/>
    <property type="evidence" value="ECO:0007669"/>
    <property type="project" value="InterPro"/>
</dbReference>
<protein>
    <recommendedName>
        <fullName evidence="3 10">Heme chaperone HemW</fullName>
    </recommendedName>
</protein>
<comment type="similarity">
    <text evidence="2">Belongs to the anaerobic coproporphyrinogen-III oxidase family. HemW subfamily.</text>
</comment>
<evidence type="ECO:0000256" key="8">
    <source>
        <dbReference type="ARBA" id="ARBA00023014"/>
    </source>
</evidence>
<name>Q218J8_RHOPB</name>
<dbReference type="InterPro" id="IPR013785">
    <property type="entry name" value="Aldolase_TIM"/>
</dbReference>
<evidence type="ECO:0000313" key="12">
    <source>
        <dbReference type="EMBL" id="ABD87188.1"/>
    </source>
</evidence>
<dbReference type="SUPFAM" id="SSF102114">
    <property type="entry name" value="Radical SAM enzymes"/>
    <property type="match status" value="1"/>
</dbReference>
<dbReference type="AlphaFoldDB" id="Q218J8"/>
<keyword evidence="8 10" id="KW-0411">Iron-sulfur</keyword>
<evidence type="ECO:0000256" key="3">
    <source>
        <dbReference type="ARBA" id="ARBA00017228"/>
    </source>
</evidence>
<dbReference type="SFLD" id="SFLDF00562">
    <property type="entry name" value="HemN-like__clustered_with_heat"/>
    <property type="match status" value="1"/>
</dbReference>
<keyword evidence="5 10" id="KW-0949">S-adenosyl-L-methionine</keyword>
<keyword evidence="10" id="KW-0004">4Fe-4S</keyword>
<dbReference type="NCBIfam" id="TIGR00539">
    <property type="entry name" value="hemN_rel"/>
    <property type="match status" value="1"/>
</dbReference>
<accession>Q218J8</accession>
<dbReference type="KEGG" id="rpc:RPC_1626"/>
<evidence type="ECO:0000256" key="9">
    <source>
        <dbReference type="ARBA" id="ARBA00023186"/>
    </source>
</evidence>
<evidence type="ECO:0000256" key="10">
    <source>
        <dbReference type="RuleBase" id="RU364116"/>
    </source>
</evidence>
<dbReference type="InterPro" id="IPR010723">
    <property type="entry name" value="HemN_C"/>
</dbReference>
<dbReference type="CDD" id="cd01335">
    <property type="entry name" value="Radical_SAM"/>
    <property type="match status" value="1"/>
</dbReference>
<dbReference type="STRING" id="316056.RPC_1626"/>
<evidence type="ECO:0000256" key="6">
    <source>
        <dbReference type="ARBA" id="ARBA00022723"/>
    </source>
</evidence>
<keyword evidence="7 10" id="KW-0408">Iron</keyword>
<evidence type="ECO:0000256" key="7">
    <source>
        <dbReference type="ARBA" id="ARBA00023004"/>
    </source>
</evidence>
<dbReference type="HOGENOM" id="CLU_027579_1_1_5"/>
<evidence type="ECO:0000256" key="2">
    <source>
        <dbReference type="ARBA" id="ARBA00006100"/>
    </source>
</evidence>
<dbReference type="SFLD" id="SFLDG01082">
    <property type="entry name" value="B12-binding_domain_containing"/>
    <property type="match status" value="1"/>
</dbReference>
<dbReference type="GO" id="GO:0051539">
    <property type="term" value="F:4 iron, 4 sulfur cluster binding"/>
    <property type="evidence" value="ECO:0007669"/>
    <property type="project" value="UniProtKB-UniRule"/>
</dbReference>
<comment type="function">
    <text evidence="10">Probably acts as a heme chaperone, transferring heme to an unknown acceptor. Binds one molecule of heme per monomer, possibly covalently. Binds 1 [4Fe-4S] cluster. The cluster is coordinated with 3 cysteines and an exchangeable S-adenosyl-L-methionine.</text>
</comment>
<proteinExistence type="inferred from homology"/>
<evidence type="ECO:0000256" key="5">
    <source>
        <dbReference type="ARBA" id="ARBA00022691"/>
    </source>
</evidence>
<comment type="cofactor">
    <cofactor evidence="1">
        <name>[4Fe-4S] cluster</name>
        <dbReference type="ChEBI" id="CHEBI:49883"/>
    </cofactor>
</comment>
<dbReference type="InterPro" id="IPR034505">
    <property type="entry name" value="Coproporphyrinogen-III_oxidase"/>
</dbReference>
<dbReference type="GO" id="GO:0005737">
    <property type="term" value="C:cytoplasm"/>
    <property type="evidence" value="ECO:0007669"/>
    <property type="project" value="UniProtKB-SubCell"/>
</dbReference>
<dbReference type="GO" id="GO:0046872">
    <property type="term" value="F:metal ion binding"/>
    <property type="evidence" value="ECO:0007669"/>
    <property type="project" value="UniProtKB-UniRule"/>
</dbReference>
<dbReference type="Pfam" id="PF04055">
    <property type="entry name" value="Radical_SAM"/>
    <property type="match status" value="1"/>
</dbReference>